<name>A0A0Q3HW66_9FLAO</name>
<dbReference type="RefSeq" id="WP_056011471.1">
    <property type="nucleotide sequence ID" value="NZ_LLYZ01000002.1"/>
</dbReference>
<dbReference type="OrthoDB" id="1240060at2"/>
<accession>A0A0Q3HW66</accession>
<feature type="signal peptide" evidence="1">
    <location>
        <begin position="1"/>
        <end position="21"/>
    </location>
</feature>
<comment type="caution">
    <text evidence="2">The sequence shown here is derived from an EMBL/GenBank/DDBJ whole genome shotgun (WGS) entry which is preliminary data.</text>
</comment>
<proteinExistence type="predicted"/>
<feature type="chain" id="PRO_5006203761" evidence="1">
    <location>
        <begin position="22"/>
        <end position="243"/>
    </location>
</feature>
<evidence type="ECO:0000313" key="2">
    <source>
        <dbReference type="EMBL" id="KQK27080.1"/>
    </source>
</evidence>
<sequence>MKNLFKFVCILALFIVSHANAQNYVNKNAKELLVSTQESNSERKRLLYCVTTSCCGIGSFGIEVWSHKECTYLVTGKKVSVVSLKNSDGSDYKDNEIEIKNDITLFDKDNSLEEEGLEAVMKAGLYQVIDGQIAFEPSVQRVRIKKACVVSHHQGTFLGHSYDYTLSTCVYYPVWESHQVRSIQGGYAVIDIRQDEKLLQLANENENTLVFDENIILDNKYIIKAGRYSVDEGKIYTRNIQLK</sequence>
<dbReference type="Proteomes" id="UP000051682">
    <property type="component" value="Unassembled WGS sequence"/>
</dbReference>
<keyword evidence="1" id="KW-0732">Signal</keyword>
<reference evidence="2 3" key="1">
    <citation type="submission" date="2015-10" db="EMBL/GenBank/DDBJ databases">
        <title>Chryseobacterium aquaticum genome.</title>
        <authorList>
            <person name="Newman J.D."/>
            <person name="Ferguson M.B."/>
            <person name="Miller J.R."/>
        </authorList>
    </citation>
    <scope>NUCLEOTIDE SEQUENCE [LARGE SCALE GENOMIC DNA]</scope>
    <source>
        <strain evidence="2 3">KCTC 12483</strain>
    </source>
</reference>
<dbReference type="EMBL" id="LLYZ01000002">
    <property type="protein sequence ID" value="KQK27080.1"/>
    <property type="molecule type" value="Genomic_DNA"/>
</dbReference>
<gene>
    <name evidence="2" type="ORF">AR438_02395</name>
</gene>
<protein>
    <submittedName>
        <fullName evidence="2">Uncharacterized protein</fullName>
    </submittedName>
</protein>
<keyword evidence="3" id="KW-1185">Reference proteome</keyword>
<evidence type="ECO:0000313" key="3">
    <source>
        <dbReference type="Proteomes" id="UP000051682"/>
    </source>
</evidence>
<dbReference type="AlphaFoldDB" id="A0A0Q3HW66"/>
<organism evidence="2 3">
    <name type="scientific">Chryseobacterium aquaticum</name>
    <dbReference type="NCBI Taxonomy" id="452084"/>
    <lineage>
        <taxon>Bacteria</taxon>
        <taxon>Pseudomonadati</taxon>
        <taxon>Bacteroidota</taxon>
        <taxon>Flavobacteriia</taxon>
        <taxon>Flavobacteriales</taxon>
        <taxon>Weeksellaceae</taxon>
        <taxon>Chryseobacterium group</taxon>
        <taxon>Chryseobacterium</taxon>
    </lineage>
</organism>
<evidence type="ECO:0000256" key="1">
    <source>
        <dbReference type="SAM" id="SignalP"/>
    </source>
</evidence>
<dbReference type="STRING" id="452084.AR438_02395"/>